<dbReference type="Gene3D" id="1.20.1250.20">
    <property type="entry name" value="MFS general substrate transporter like domains"/>
    <property type="match status" value="1"/>
</dbReference>
<sequence length="465" mass="49639">MATSMDIAAIIDRQKFGSFHLTVVGVSFLLMLVDGYDNISIAYIAPLLIQEWGVDKSALGPLFSAGLLGGLFGPPLFGYLGDRYGRKTSVILGAFFFGLFTLAQVWANSLGSMMALRFIAGIGIGGVLPITIALNTEFAPRRIRGSMTMLSFVGVALGGALGGLVSSLFMKTHGWQIIFWSGGIAPLLVGLLALFVFPESLKFLSLKPARRAELLRVLARLAPGLSVADDTRFVLSDEANRAKFAFKDLFEGRLAWITPLFWIANVISLLVFFFVNQWTPVLLASAGFPVERAALSTTLFMLGGFAGVLAIMRPVDKFGLIPVPILFAISIPAVGLIGVAGLPEFAVMGLVFLAGFCLIALQFGIIATESQVYPTYIRSVGVGSCFAFGRVGSVIGPLVGGAMLARSVPVQNLFYLASALLIAGLIAAAKLTPLYRARIREMGQRDTQADAKTIVAEQITRKPGT</sequence>
<comment type="caution">
    <text evidence="7">The sequence shown here is derived from an EMBL/GenBank/DDBJ whole genome shotgun (WGS) entry which is preliminary data.</text>
</comment>
<dbReference type="GO" id="GO:0046943">
    <property type="term" value="F:carboxylic acid transmembrane transporter activity"/>
    <property type="evidence" value="ECO:0007669"/>
    <property type="project" value="TreeGrafter"/>
</dbReference>
<dbReference type="InterPro" id="IPR005829">
    <property type="entry name" value="Sugar_transporter_CS"/>
</dbReference>
<feature type="transmembrane region" description="Helical" evidence="5">
    <location>
        <begin position="21"/>
        <end position="46"/>
    </location>
</feature>
<evidence type="ECO:0000313" key="8">
    <source>
        <dbReference type="Proteomes" id="UP000742786"/>
    </source>
</evidence>
<evidence type="ECO:0000256" key="5">
    <source>
        <dbReference type="SAM" id="Phobius"/>
    </source>
</evidence>
<protein>
    <submittedName>
        <fullName evidence="7">4-hydroxybenzoate transporter PcaK</fullName>
    </submittedName>
</protein>
<dbReference type="RefSeq" id="WP_220635079.1">
    <property type="nucleotide sequence ID" value="NZ_CAJQUM010000001.1"/>
</dbReference>
<feature type="transmembrane region" description="Helical" evidence="5">
    <location>
        <begin position="254"/>
        <end position="274"/>
    </location>
</feature>
<dbReference type="AlphaFoldDB" id="A0A916N8B9"/>
<evidence type="ECO:0000256" key="4">
    <source>
        <dbReference type="ARBA" id="ARBA00023136"/>
    </source>
</evidence>
<dbReference type="InterPro" id="IPR011701">
    <property type="entry name" value="MFS"/>
</dbReference>
<evidence type="ECO:0000256" key="3">
    <source>
        <dbReference type="ARBA" id="ARBA00022989"/>
    </source>
</evidence>
<dbReference type="EMBL" id="CAJQUM010000001">
    <property type="protein sequence ID" value="CAG4883077.1"/>
    <property type="molecule type" value="Genomic_DNA"/>
</dbReference>
<feature type="transmembrane region" description="Helical" evidence="5">
    <location>
        <begin position="113"/>
        <end position="134"/>
    </location>
</feature>
<comment type="subcellular location">
    <subcellularLocation>
        <location evidence="1">Membrane</location>
        <topology evidence="1">Multi-pass membrane protein</topology>
    </subcellularLocation>
</comment>
<feature type="transmembrane region" description="Helical" evidence="5">
    <location>
        <begin position="146"/>
        <end position="165"/>
    </location>
</feature>
<evidence type="ECO:0000256" key="1">
    <source>
        <dbReference type="ARBA" id="ARBA00004141"/>
    </source>
</evidence>
<gene>
    <name evidence="7" type="ORF">GTOL_10959</name>
</gene>
<feature type="transmembrane region" description="Helical" evidence="5">
    <location>
        <begin position="294"/>
        <end position="312"/>
    </location>
</feature>
<keyword evidence="4 5" id="KW-0472">Membrane</keyword>
<dbReference type="PROSITE" id="PS00217">
    <property type="entry name" value="SUGAR_TRANSPORT_2"/>
    <property type="match status" value="1"/>
</dbReference>
<feature type="transmembrane region" description="Helical" evidence="5">
    <location>
        <begin position="345"/>
        <end position="368"/>
    </location>
</feature>
<feature type="domain" description="Major facilitator superfamily (MFS) profile" evidence="6">
    <location>
        <begin position="23"/>
        <end position="436"/>
    </location>
</feature>
<dbReference type="SUPFAM" id="SSF103473">
    <property type="entry name" value="MFS general substrate transporter"/>
    <property type="match status" value="1"/>
</dbReference>
<evidence type="ECO:0000256" key="2">
    <source>
        <dbReference type="ARBA" id="ARBA00022692"/>
    </source>
</evidence>
<feature type="transmembrane region" description="Helical" evidence="5">
    <location>
        <begin position="89"/>
        <end position="107"/>
    </location>
</feature>
<dbReference type="PANTHER" id="PTHR23508:SF10">
    <property type="entry name" value="CARBOXYLIC ACID TRANSPORTER PROTEIN HOMOLOG"/>
    <property type="match status" value="1"/>
</dbReference>
<feature type="transmembrane region" description="Helical" evidence="5">
    <location>
        <begin position="177"/>
        <end position="197"/>
    </location>
</feature>
<evidence type="ECO:0000313" key="7">
    <source>
        <dbReference type="EMBL" id="CAG4883077.1"/>
    </source>
</evidence>
<reference evidence="7" key="1">
    <citation type="submission" date="2021-04" db="EMBL/GenBank/DDBJ databases">
        <authorList>
            <person name="Hornung B."/>
        </authorList>
    </citation>
    <scope>NUCLEOTIDE SEQUENCE</scope>
    <source>
        <strain evidence="7">G5G6</strain>
    </source>
</reference>
<feature type="transmembrane region" description="Helical" evidence="5">
    <location>
        <begin position="380"/>
        <end position="401"/>
    </location>
</feature>
<proteinExistence type="predicted"/>
<evidence type="ECO:0000259" key="6">
    <source>
        <dbReference type="PROSITE" id="PS50850"/>
    </source>
</evidence>
<keyword evidence="2 5" id="KW-0812">Transmembrane</keyword>
<dbReference type="InterPro" id="IPR036259">
    <property type="entry name" value="MFS_trans_sf"/>
</dbReference>
<dbReference type="GO" id="GO:0005886">
    <property type="term" value="C:plasma membrane"/>
    <property type="evidence" value="ECO:0007669"/>
    <property type="project" value="TreeGrafter"/>
</dbReference>
<keyword evidence="8" id="KW-1185">Reference proteome</keyword>
<keyword evidence="3 5" id="KW-1133">Transmembrane helix</keyword>
<accession>A0A916N8B9</accession>
<dbReference type="Proteomes" id="UP000742786">
    <property type="component" value="Unassembled WGS sequence"/>
</dbReference>
<dbReference type="PROSITE" id="PS50850">
    <property type="entry name" value="MFS"/>
    <property type="match status" value="1"/>
</dbReference>
<feature type="transmembrane region" description="Helical" evidence="5">
    <location>
        <begin position="58"/>
        <end position="77"/>
    </location>
</feature>
<dbReference type="Pfam" id="PF07690">
    <property type="entry name" value="MFS_1"/>
    <property type="match status" value="1"/>
</dbReference>
<dbReference type="InterPro" id="IPR020846">
    <property type="entry name" value="MFS_dom"/>
</dbReference>
<feature type="transmembrane region" description="Helical" evidence="5">
    <location>
        <begin position="319"/>
        <end position="339"/>
    </location>
</feature>
<feature type="transmembrane region" description="Helical" evidence="5">
    <location>
        <begin position="413"/>
        <end position="435"/>
    </location>
</feature>
<name>A0A916N8B9_9PROT</name>
<dbReference type="PANTHER" id="PTHR23508">
    <property type="entry name" value="CARBOXYLIC ACID TRANSPORTER PROTEIN HOMOLOG"/>
    <property type="match status" value="1"/>
</dbReference>
<organism evidence="7 8">
    <name type="scientific">Georgfuchsia toluolica</name>
    <dbReference type="NCBI Taxonomy" id="424218"/>
    <lineage>
        <taxon>Bacteria</taxon>
        <taxon>Pseudomonadati</taxon>
        <taxon>Pseudomonadota</taxon>
        <taxon>Betaproteobacteria</taxon>
        <taxon>Nitrosomonadales</taxon>
        <taxon>Sterolibacteriaceae</taxon>
        <taxon>Georgfuchsia</taxon>
    </lineage>
</organism>